<keyword evidence="1" id="KW-1133">Transmembrane helix</keyword>
<feature type="transmembrane region" description="Helical" evidence="1">
    <location>
        <begin position="48"/>
        <end position="68"/>
    </location>
</feature>
<dbReference type="Proteomes" id="UP001165569">
    <property type="component" value="Unassembled WGS sequence"/>
</dbReference>
<evidence type="ECO:0000313" key="2">
    <source>
        <dbReference type="EMBL" id="MCV9879142.1"/>
    </source>
</evidence>
<feature type="transmembrane region" description="Helical" evidence="1">
    <location>
        <begin position="80"/>
        <end position="101"/>
    </location>
</feature>
<proteinExistence type="predicted"/>
<sequence length="114" mass="13260">MNDQDVEKELLENGFTENDISHMRKIISRGGDSEETLQSLTHTLRARFHNGCFLFVIIITVFIINFIFNTPADLIETLVYLFFMIFSLFIVYYIGPINLAYKSYSYLKGKDKMG</sequence>
<keyword evidence="1" id="KW-0812">Transmembrane</keyword>
<name>A0AA42C1G2_9GAMM</name>
<gene>
    <name evidence="2" type="ORF">NC803_09795</name>
    <name evidence="3" type="ORF">NC856_11140</name>
</gene>
<evidence type="ECO:0000256" key="1">
    <source>
        <dbReference type="SAM" id="Phobius"/>
    </source>
</evidence>
<organism evidence="2 5">
    <name type="scientific">Brenneria izbisi</name>
    <dbReference type="NCBI Taxonomy" id="2939450"/>
    <lineage>
        <taxon>Bacteria</taxon>
        <taxon>Pseudomonadati</taxon>
        <taxon>Pseudomonadota</taxon>
        <taxon>Gammaproteobacteria</taxon>
        <taxon>Enterobacterales</taxon>
        <taxon>Pectobacteriaceae</taxon>
        <taxon>Brenneria</taxon>
    </lineage>
</organism>
<accession>A0AA42C1G2</accession>
<dbReference type="AlphaFoldDB" id="A0AA42C1G2"/>
<dbReference type="EMBL" id="JAMPJT010000006">
    <property type="protein sequence ID" value="MCV9879142.1"/>
    <property type="molecule type" value="Genomic_DNA"/>
</dbReference>
<evidence type="ECO:0000313" key="3">
    <source>
        <dbReference type="EMBL" id="MCV9882824.1"/>
    </source>
</evidence>
<comment type="caution">
    <text evidence="2">The sequence shown here is derived from an EMBL/GenBank/DDBJ whole genome shotgun (WGS) entry which is preliminary data.</text>
</comment>
<evidence type="ECO:0000313" key="4">
    <source>
        <dbReference type="Proteomes" id="UP001165568"/>
    </source>
</evidence>
<dbReference type="Proteomes" id="UP001165568">
    <property type="component" value="Unassembled WGS sequence"/>
</dbReference>
<reference evidence="2" key="1">
    <citation type="submission" date="2022-04" db="EMBL/GenBank/DDBJ databases">
        <title>Brenneria sp. isolated from walnut trees in Serbia.</title>
        <authorList>
            <person name="Gasic K."/>
            <person name="Zlatkovic N."/>
            <person name="Kuzmanovic N."/>
        </authorList>
    </citation>
    <scope>NUCLEOTIDE SEQUENCE</scope>
    <source>
        <strain evidence="3">KBI 423</strain>
        <strain evidence="2">KBI 447</strain>
    </source>
</reference>
<dbReference type="RefSeq" id="WP_264090505.1">
    <property type="nucleotide sequence ID" value="NZ_JAMPJT010000006.1"/>
</dbReference>
<dbReference type="EMBL" id="JAMPJU010000007">
    <property type="protein sequence ID" value="MCV9882824.1"/>
    <property type="molecule type" value="Genomic_DNA"/>
</dbReference>
<keyword evidence="1" id="KW-0472">Membrane</keyword>
<keyword evidence="4" id="KW-1185">Reference proteome</keyword>
<protein>
    <submittedName>
        <fullName evidence="2">Uncharacterized protein</fullName>
    </submittedName>
</protein>
<evidence type="ECO:0000313" key="5">
    <source>
        <dbReference type="Proteomes" id="UP001165569"/>
    </source>
</evidence>